<keyword evidence="2" id="KW-1185">Reference proteome</keyword>
<protein>
    <submittedName>
        <fullName evidence="1">Uncharacterized protein</fullName>
    </submittedName>
</protein>
<evidence type="ECO:0000313" key="1">
    <source>
        <dbReference type="EMBL" id="SHG36570.1"/>
    </source>
</evidence>
<dbReference type="EMBL" id="FQVW01000028">
    <property type="protein sequence ID" value="SHG36570.1"/>
    <property type="molecule type" value="Genomic_DNA"/>
</dbReference>
<accession>A0A1M5J8L3</accession>
<reference evidence="1 2" key="1">
    <citation type="submission" date="2016-11" db="EMBL/GenBank/DDBJ databases">
        <authorList>
            <person name="Jaros S."/>
            <person name="Januszkiewicz K."/>
            <person name="Wedrychowicz H."/>
        </authorList>
    </citation>
    <scope>NUCLEOTIDE SEQUENCE [LARGE SCALE GENOMIC DNA]</scope>
    <source>
        <strain evidence="1 2">IBRC-M 10683</strain>
    </source>
</reference>
<dbReference type="AlphaFoldDB" id="A0A1M5J8L3"/>
<proteinExistence type="predicted"/>
<feature type="non-terminal residue" evidence="1">
    <location>
        <position position="1"/>
    </location>
</feature>
<sequence>YQTESLVVSSLTNDYQIVKSNHRVLEYV</sequence>
<evidence type="ECO:0000313" key="2">
    <source>
        <dbReference type="Proteomes" id="UP000183988"/>
    </source>
</evidence>
<gene>
    <name evidence="1" type="ORF">SAMN05216225_102843</name>
</gene>
<dbReference type="Proteomes" id="UP000183988">
    <property type="component" value="Unassembled WGS sequence"/>
</dbReference>
<organism evidence="1 2">
    <name type="scientific">Ornithinibacillus halophilus</name>
    <dbReference type="NCBI Taxonomy" id="930117"/>
    <lineage>
        <taxon>Bacteria</taxon>
        <taxon>Bacillati</taxon>
        <taxon>Bacillota</taxon>
        <taxon>Bacilli</taxon>
        <taxon>Bacillales</taxon>
        <taxon>Bacillaceae</taxon>
        <taxon>Ornithinibacillus</taxon>
    </lineage>
</organism>
<name>A0A1M5J8L3_9BACI</name>